<name>A0ABN0ITT6_9STRE</name>
<evidence type="ECO:0000313" key="1">
    <source>
        <dbReference type="EMBL" id="EMG26288.1"/>
    </source>
</evidence>
<organism evidence="1 2">
    <name type="scientific">Streptococcus parauberis KRS-02083</name>
    <dbReference type="NCBI Taxonomy" id="1207545"/>
    <lineage>
        <taxon>Bacteria</taxon>
        <taxon>Bacillati</taxon>
        <taxon>Bacillota</taxon>
        <taxon>Bacilli</taxon>
        <taxon>Lactobacillales</taxon>
        <taxon>Streptococcaceae</taxon>
        <taxon>Streptococcus</taxon>
    </lineage>
</organism>
<dbReference type="Proteomes" id="UP000011769">
    <property type="component" value="Unassembled WGS sequence"/>
</dbReference>
<protein>
    <submittedName>
        <fullName evidence="1">Uncharacterized protein</fullName>
    </submittedName>
</protein>
<evidence type="ECO:0000313" key="2">
    <source>
        <dbReference type="Proteomes" id="UP000011769"/>
    </source>
</evidence>
<comment type="caution">
    <text evidence="1">The sequence shown here is derived from an EMBL/GenBank/DDBJ whole genome shotgun (WGS) entry which is preliminary data.</text>
</comment>
<dbReference type="EMBL" id="ALYM01000001">
    <property type="protein sequence ID" value="EMG26288.1"/>
    <property type="molecule type" value="Genomic_DNA"/>
</dbReference>
<accession>A0ABN0ITT6</accession>
<reference evidence="1 2" key="1">
    <citation type="journal article" date="2013" name="PLoS ONE">
        <title>Comparative Genomic Characterization of Three Streptococcus parauberis Strains in Fish Pathogen, as Assessed by Wide-Genome Analyses.</title>
        <authorList>
            <person name="Nho S.W."/>
            <person name="Hikima J."/>
            <person name="Park S.B."/>
            <person name="Jang H.B."/>
            <person name="Cha I.S."/>
            <person name="Yasuike M."/>
            <person name="Nakamura Y."/>
            <person name="Fujiwara A."/>
            <person name="Sano M."/>
            <person name="Kanai K."/>
            <person name="Kondo H."/>
            <person name="Hirono I."/>
            <person name="Takeyama H."/>
            <person name="Aoki T."/>
            <person name="Jung T.S."/>
        </authorList>
    </citation>
    <scope>NUCLEOTIDE SEQUENCE [LARGE SCALE GENOMIC DNA]</scope>
    <source>
        <strain evidence="1 2">KRS-02083</strain>
    </source>
</reference>
<keyword evidence="2" id="KW-1185">Reference proteome</keyword>
<gene>
    <name evidence="1" type="ORF">SPJ1_0250</name>
</gene>
<sequence length="70" mass="8403">MKEYIPGRYIQSEIDCIIELVRDRHKFEPVRVREVQEHIQKILNQHELEILALVEEAQRQKVSENSADNF</sequence>
<dbReference type="RefSeq" id="WP_004234455.1">
    <property type="nucleotide sequence ID" value="NZ_ALYM01000001.1"/>
</dbReference>
<proteinExistence type="predicted"/>